<dbReference type="GO" id="GO:0005524">
    <property type="term" value="F:ATP binding"/>
    <property type="evidence" value="ECO:0007669"/>
    <property type="project" value="UniProtKB-UniRule"/>
</dbReference>
<dbReference type="InterPro" id="IPR000623">
    <property type="entry name" value="Shikimate_kinase/TSH1"/>
</dbReference>
<comment type="function">
    <text evidence="11">Catalyzes the specific phosphorylation of the 3-hydroxyl group of shikimic acid using ATP as a cosubstrate.</text>
</comment>
<comment type="pathway">
    <text evidence="1 11">Metabolic intermediate biosynthesis; chorismate biosynthesis; chorismate from D-erythrose 4-phosphate and phosphoenolpyruvate: step 5/7.</text>
</comment>
<dbReference type="Pfam" id="PF01202">
    <property type="entry name" value="SKI"/>
    <property type="match status" value="1"/>
</dbReference>
<dbReference type="PANTHER" id="PTHR21087">
    <property type="entry name" value="SHIKIMATE KINASE"/>
    <property type="match status" value="1"/>
</dbReference>
<comment type="catalytic activity">
    <reaction evidence="10 11">
        <text>shikimate + ATP = 3-phosphoshikimate + ADP + H(+)</text>
        <dbReference type="Rhea" id="RHEA:13121"/>
        <dbReference type="ChEBI" id="CHEBI:15378"/>
        <dbReference type="ChEBI" id="CHEBI:30616"/>
        <dbReference type="ChEBI" id="CHEBI:36208"/>
        <dbReference type="ChEBI" id="CHEBI:145989"/>
        <dbReference type="ChEBI" id="CHEBI:456216"/>
        <dbReference type="EC" id="2.7.1.71"/>
    </reaction>
</comment>
<protein>
    <recommendedName>
        <fullName evidence="3 11">Shikimate kinase</fullName>
        <shortName evidence="11">SK</shortName>
        <ecNumber evidence="3 11">2.7.1.71</ecNumber>
    </recommendedName>
</protein>
<dbReference type="GO" id="GO:0005829">
    <property type="term" value="C:cytosol"/>
    <property type="evidence" value="ECO:0007669"/>
    <property type="project" value="TreeGrafter"/>
</dbReference>
<comment type="subunit">
    <text evidence="11">Monomer.</text>
</comment>
<dbReference type="UniPathway" id="UPA00053">
    <property type="reaction ID" value="UER00088"/>
</dbReference>
<dbReference type="GO" id="GO:0008652">
    <property type="term" value="P:amino acid biosynthetic process"/>
    <property type="evidence" value="ECO:0007669"/>
    <property type="project" value="UniProtKB-KW"/>
</dbReference>
<dbReference type="GO" id="GO:0009423">
    <property type="term" value="P:chorismate biosynthetic process"/>
    <property type="evidence" value="ECO:0007669"/>
    <property type="project" value="UniProtKB-UniRule"/>
</dbReference>
<evidence type="ECO:0000313" key="12">
    <source>
        <dbReference type="EMBL" id="NEZ57427.1"/>
    </source>
</evidence>
<proteinExistence type="inferred from homology"/>
<keyword evidence="11" id="KW-0460">Magnesium</keyword>
<keyword evidence="6 11" id="KW-0547">Nucleotide-binding</keyword>
<keyword evidence="8 11" id="KW-0067">ATP-binding</keyword>
<sequence length="188" mass="20697">MTTELLKGTNLYLVGMMGSGKTTIGKHLAKLLNYRFIDTDDVIVQATGQSINDIFAAQGEAAFRDIETQVLGQVAPYTHTVIATGGGMVIKQQNWSYLQSGLVVWINVAVDELIARLSRDKSRPLLQEGDLRHKLTTLLEQRQARYAQADATVVYQHGEKVDAIASRILDTLQTVITENPATSTTLDH</sequence>
<comment type="caution">
    <text evidence="11">Lacks conserved residue(s) required for the propagation of feature annotation.</text>
</comment>
<keyword evidence="5 11" id="KW-0808">Transferase</keyword>
<dbReference type="InterPro" id="IPR023000">
    <property type="entry name" value="Shikimate_kinase_CS"/>
</dbReference>
<feature type="binding site" evidence="11">
    <location>
        <position position="86"/>
    </location>
    <ligand>
        <name>substrate</name>
    </ligand>
</feature>
<feature type="binding site" evidence="11">
    <location>
        <begin position="18"/>
        <end position="23"/>
    </location>
    <ligand>
        <name>ATP</name>
        <dbReference type="ChEBI" id="CHEBI:30616"/>
    </ligand>
</feature>
<feature type="binding site" evidence="11">
    <location>
        <position position="142"/>
    </location>
    <ligand>
        <name>substrate</name>
    </ligand>
</feature>
<feature type="binding site" evidence="11">
    <location>
        <position position="64"/>
    </location>
    <ligand>
        <name>substrate</name>
    </ligand>
</feature>
<feature type="binding site" evidence="11">
    <location>
        <position position="22"/>
    </location>
    <ligand>
        <name>Mg(2+)</name>
        <dbReference type="ChEBI" id="CHEBI:18420"/>
    </ligand>
</feature>
<dbReference type="InterPro" id="IPR027417">
    <property type="entry name" value="P-loop_NTPase"/>
</dbReference>
<keyword evidence="13" id="KW-1185">Reference proteome</keyword>
<comment type="similarity">
    <text evidence="2 11">Belongs to the shikimate kinase family.</text>
</comment>
<dbReference type="RefSeq" id="WP_163699513.1">
    <property type="nucleotide sequence ID" value="NZ_QXHD01000004.1"/>
</dbReference>
<dbReference type="EC" id="2.7.1.71" evidence="3 11"/>
<keyword evidence="11" id="KW-0479">Metal-binding</keyword>
<keyword evidence="4 11" id="KW-0028">Amino-acid biosynthesis</keyword>
<organism evidence="12 13">
    <name type="scientific">Adonisia turfae CCMR0081</name>
    <dbReference type="NCBI Taxonomy" id="2292702"/>
    <lineage>
        <taxon>Bacteria</taxon>
        <taxon>Bacillati</taxon>
        <taxon>Cyanobacteriota</taxon>
        <taxon>Adonisia</taxon>
        <taxon>Adonisia turfae</taxon>
    </lineage>
</organism>
<dbReference type="GO" id="GO:0009073">
    <property type="term" value="P:aromatic amino acid family biosynthetic process"/>
    <property type="evidence" value="ECO:0007669"/>
    <property type="project" value="UniProtKB-KW"/>
</dbReference>
<evidence type="ECO:0000256" key="9">
    <source>
        <dbReference type="ARBA" id="ARBA00023141"/>
    </source>
</evidence>
<reference evidence="12 13" key="1">
    <citation type="journal article" date="2020" name="Microb. Ecol.">
        <title>Ecogenomics of the Marine Benthic Filamentous Cyanobacterium Adonisia.</title>
        <authorList>
            <person name="Walter J.M."/>
            <person name="Coutinho F.H."/>
            <person name="Leomil L."/>
            <person name="Hargreaves P.I."/>
            <person name="Campeao M.E."/>
            <person name="Vieira V.V."/>
            <person name="Silva B.S."/>
            <person name="Fistarol G.O."/>
            <person name="Salomon P.S."/>
            <person name="Sawabe T."/>
            <person name="Mino S."/>
            <person name="Hosokawa M."/>
            <person name="Miyashita H."/>
            <person name="Maruyama F."/>
            <person name="van Verk M.C."/>
            <person name="Dutilh B.E."/>
            <person name="Thompson C.C."/>
            <person name="Thompson F.L."/>
        </authorList>
    </citation>
    <scope>NUCLEOTIDE SEQUENCE [LARGE SCALE GENOMIC DNA]</scope>
    <source>
        <strain evidence="12 13">CCMR0081</strain>
    </source>
</reference>
<evidence type="ECO:0000313" key="13">
    <source>
        <dbReference type="Proteomes" id="UP000481033"/>
    </source>
</evidence>
<keyword evidence="7 11" id="KW-0418">Kinase</keyword>
<evidence type="ECO:0000256" key="3">
    <source>
        <dbReference type="ARBA" id="ARBA00012154"/>
    </source>
</evidence>
<evidence type="ECO:0000256" key="11">
    <source>
        <dbReference type="HAMAP-Rule" id="MF_00109"/>
    </source>
</evidence>
<comment type="subcellular location">
    <subcellularLocation>
        <location evidence="11">Cytoplasm</location>
    </subcellularLocation>
</comment>
<dbReference type="GO" id="GO:0004765">
    <property type="term" value="F:shikimate kinase activity"/>
    <property type="evidence" value="ECO:0007669"/>
    <property type="project" value="UniProtKB-UniRule"/>
</dbReference>
<keyword evidence="9 11" id="KW-0057">Aromatic amino acid biosynthesis</keyword>
<name>A0A6M0RMD2_9CYAN</name>
<dbReference type="EMBL" id="QXHD01000004">
    <property type="protein sequence ID" value="NEZ57427.1"/>
    <property type="molecule type" value="Genomic_DNA"/>
</dbReference>
<accession>A0A6M0RMD2</accession>
<evidence type="ECO:0000256" key="5">
    <source>
        <dbReference type="ARBA" id="ARBA00022679"/>
    </source>
</evidence>
<dbReference type="PRINTS" id="PR01100">
    <property type="entry name" value="SHIKIMTKNASE"/>
</dbReference>
<evidence type="ECO:0000256" key="2">
    <source>
        <dbReference type="ARBA" id="ARBA00006997"/>
    </source>
</evidence>
<dbReference type="PANTHER" id="PTHR21087:SF16">
    <property type="entry name" value="SHIKIMATE KINASE 1, CHLOROPLASTIC"/>
    <property type="match status" value="1"/>
</dbReference>
<gene>
    <name evidence="11" type="primary">aroK</name>
    <name evidence="12" type="ORF">DXZ20_17450</name>
</gene>
<evidence type="ECO:0000256" key="8">
    <source>
        <dbReference type="ARBA" id="ARBA00022840"/>
    </source>
</evidence>
<keyword evidence="11" id="KW-0963">Cytoplasm</keyword>
<dbReference type="AlphaFoldDB" id="A0A6M0RMD2"/>
<evidence type="ECO:0000256" key="6">
    <source>
        <dbReference type="ARBA" id="ARBA00022741"/>
    </source>
</evidence>
<evidence type="ECO:0000256" key="10">
    <source>
        <dbReference type="ARBA" id="ARBA00048567"/>
    </source>
</evidence>
<comment type="caution">
    <text evidence="12">The sequence shown here is derived from an EMBL/GenBank/DDBJ whole genome shotgun (WGS) entry which is preliminary data.</text>
</comment>
<feature type="binding site" evidence="11">
    <location>
        <position position="123"/>
    </location>
    <ligand>
        <name>ATP</name>
        <dbReference type="ChEBI" id="CHEBI:30616"/>
    </ligand>
</feature>
<feature type="binding site" evidence="11">
    <location>
        <position position="40"/>
    </location>
    <ligand>
        <name>substrate</name>
    </ligand>
</feature>
<dbReference type="InterPro" id="IPR031322">
    <property type="entry name" value="Shikimate/glucono_kinase"/>
</dbReference>
<evidence type="ECO:0000256" key="1">
    <source>
        <dbReference type="ARBA" id="ARBA00004842"/>
    </source>
</evidence>
<dbReference type="Proteomes" id="UP000481033">
    <property type="component" value="Unassembled WGS sequence"/>
</dbReference>
<dbReference type="HAMAP" id="MF_00109">
    <property type="entry name" value="Shikimate_kinase"/>
    <property type="match status" value="1"/>
</dbReference>
<dbReference type="PROSITE" id="PS01128">
    <property type="entry name" value="SHIKIMATE_KINASE"/>
    <property type="match status" value="1"/>
</dbReference>
<comment type="cofactor">
    <cofactor evidence="11">
        <name>Mg(2+)</name>
        <dbReference type="ChEBI" id="CHEBI:18420"/>
    </cofactor>
    <text evidence="11">Binds 1 Mg(2+) ion per subunit.</text>
</comment>
<dbReference type="CDD" id="cd00464">
    <property type="entry name" value="SK"/>
    <property type="match status" value="1"/>
</dbReference>
<dbReference type="SUPFAM" id="SSF52540">
    <property type="entry name" value="P-loop containing nucleoside triphosphate hydrolases"/>
    <property type="match status" value="1"/>
</dbReference>
<evidence type="ECO:0000256" key="7">
    <source>
        <dbReference type="ARBA" id="ARBA00022777"/>
    </source>
</evidence>
<dbReference type="GO" id="GO:0000287">
    <property type="term" value="F:magnesium ion binding"/>
    <property type="evidence" value="ECO:0007669"/>
    <property type="project" value="UniProtKB-UniRule"/>
</dbReference>
<dbReference type="Gene3D" id="3.40.50.300">
    <property type="entry name" value="P-loop containing nucleotide triphosphate hydrolases"/>
    <property type="match status" value="1"/>
</dbReference>
<evidence type="ECO:0000256" key="4">
    <source>
        <dbReference type="ARBA" id="ARBA00022605"/>
    </source>
</evidence>